<reference evidence="4 5" key="1">
    <citation type="journal article" date="2024" name="Nat. Commun.">
        <title>Phylogenomics reveals the evolutionary origins of lichenization in chlorophyte algae.</title>
        <authorList>
            <person name="Puginier C."/>
            <person name="Libourel C."/>
            <person name="Otte J."/>
            <person name="Skaloud P."/>
            <person name="Haon M."/>
            <person name="Grisel S."/>
            <person name="Petersen M."/>
            <person name="Berrin J.G."/>
            <person name="Delaux P.M."/>
            <person name="Dal Grande F."/>
            <person name="Keller J."/>
        </authorList>
    </citation>
    <scope>NUCLEOTIDE SEQUENCE [LARGE SCALE GENOMIC DNA]</scope>
    <source>
        <strain evidence="4 5">SAG 2523</strain>
    </source>
</reference>
<proteinExistence type="predicted"/>
<feature type="compositionally biased region" description="Polar residues" evidence="2">
    <location>
        <begin position="262"/>
        <end position="281"/>
    </location>
</feature>
<comment type="caution">
    <text evidence="4">The sequence shown here is derived from an EMBL/GenBank/DDBJ whole genome shotgun (WGS) entry which is preliminary data.</text>
</comment>
<dbReference type="PANTHER" id="PTHR13561">
    <property type="entry name" value="DNA REPLICATION REGULATOR DPB11-RELATED"/>
    <property type="match status" value="1"/>
</dbReference>
<dbReference type="InterPro" id="IPR001357">
    <property type="entry name" value="BRCT_dom"/>
</dbReference>
<feature type="domain" description="BRCT" evidence="3">
    <location>
        <begin position="410"/>
        <end position="491"/>
    </location>
</feature>
<feature type="domain" description="BRCT" evidence="3">
    <location>
        <begin position="290"/>
        <end position="393"/>
    </location>
</feature>
<evidence type="ECO:0000256" key="1">
    <source>
        <dbReference type="ARBA" id="ARBA00022737"/>
    </source>
</evidence>
<evidence type="ECO:0000256" key="2">
    <source>
        <dbReference type="SAM" id="MobiDB-lite"/>
    </source>
</evidence>
<keyword evidence="5" id="KW-1185">Reference proteome</keyword>
<dbReference type="SUPFAM" id="SSF52113">
    <property type="entry name" value="BRCT domain"/>
    <property type="match status" value="3"/>
</dbReference>
<organism evidence="4 5">
    <name type="scientific">Apatococcus fuscideae</name>
    <dbReference type="NCBI Taxonomy" id="2026836"/>
    <lineage>
        <taxon>Eukaryota</taxon>
        <taxon>Viridiplantae</taxon>
        <taxon>Chlorophyta</taxon>
        <taxon>core chlorophytes</taxon>
        <taxon>Trebouxiophyceae</taxon>
        <taxon>Chlorellales</taxon>
        <taxon>Chlorellaceae</taxon>
        <taxon>Apatococcus</taxon>
    </lineage>
</organism>
<dbReference type="GO" id="GO:0007095">
    <property type="term" value="P:mitotic G2 DNA damage checkpoint signaling"/>
    <property type="evidence" value="ECO:0007669"/>
    <property type="project" value="TreeGrafter"/>
</dbReference>
<dbReference type="AlphaFoldDB" id="A0AAW1SUM9"/>
<dbReference type="GO" id="GO:0006270">
    <property type="term" value="P:DNA replication initiation"/>
    <property type="evidence" value="ECO:0007669"/>
    <property type="project" value="TreeGrafter"/>
</dbReference>
<dbReference type="GO" id="GO:0033314">
    <property type="term" value="P:mitotic DNA replication checkpoint signaling"/>
    <property type="evidence" value="ECO:0007669"/>
    <property type="project" value="TreeGrafter"/>
</dbReference>
<dbReference type="Pfam" id="PF12738">
    <property type="entry name" value="PTCB-BRCT"/>
    <property type="match status" value="2"/>
</dbReference>
<protein>
    <recommendedName>
        <fullName evidence="3">BRCT domain-containing protein</fullName>
    </recommendedName>
</protein>
<evidence type="ECO:0000313" key="5">
    <source>
        <dbReference type="Proteomes" id="UP001485043"/>
    </source>
</evidence>
<accession>A0AAW1SUM9</accession>
<gene>
    <name evidence="4" type="ORF">WJX84_010469</name>
</gene>
<sequence length="732" mass="78381">MLKGLKISASGADYTEREEVAAAVVLHGGLSSQELNGTCTHLLLYPGGFGGPKHQFAVKKGLQVVSHAWLFDSLKAGRRMKESEYPCNKTSLDEAKMSRLLQATHVEGTELQSGCSGGCQIIGKQCPEPSQSVHGARQTPAPCQDSYGDGSDMFFETLRVYLACGADEMRSLVLACTAGAATRYDTLHPRLTHIVIGKQISRDQMQQVRGFCKEQRIKPQLVTAGWLQQSAARQRLLPIGPDDRADVAASDGSVQAGPNAAPPSSIQTSQQAHADSQQTATAARGSQMLAAEKLFTGYYFTLAGLKGDKEEQDASKLIRKLGGKIFSADTMNTVLSWQKAYAVCSTSMPPARLGPLSRLPDFKKVPASMRVTVWWLCRCNMASSVQSHTSYDELTSRPFPFPLPVPGMGGVRLCASGYSEVEKDKIKVLTNILGGKYTTAMKPTSTHLVIGKAIGTKYDCCGRLGVVPVTPAWLLDVGRQGRLPATTDYAPASNLDLSTSQNADPALPSCNPEISQQFDANQLSHFSQGASKRGRLASRDLNSVEPPTSFQGLFGNHAIQQPQHSNLAPAGSGDPAPATASSAPIQEEVEEMGQLTGSEDQAYFSSAVERLETALTRSGAPSAPDMSQASEGFSIQQPAGSLQSGAMPSLLQLEDDECHRDREARAKVPRICTSSQMCFSQQVGYADTSLQLGGHTNSAANDEYLKQRLAAIAPQKPTAPALNDDLRDIGLM</sequence>
<dbReference type="Proteomes" id="UP001485043">
    <property type="component" value="Unassembled WGS sequence"/>
</dbReference>
<feature type="domain" description="BRCT" evidence="3">
    <location>
        <begin position="1"/>
        <end position="87"/>
    </location>
</feature>
<name>A0AAW1SUM9_9CHLO</name>
<dbReference type="Gene3D" id="3.40.50.10190">
    <property type="entry name" value="BRCT domain"/>
    <property type="match status" value="4"/>
</dbReference>
<dbReference type="PANTHER" id="PTHR13561:SF20">
    <property type="entry name" value="DNA TOPOISOMERASE 2-BINDING PROTEIN 1"/>
    <property type="match status" value="1"/>
</dbReference>
<dbReference type="EMBL" id="JALJOV010000989">
    <property type="protein sequence ID" value="KAK9857161.1"/>
    <property type="molecule type" value="Genomic_DNA"/>
</dbReference>
<keyword evidence="1" id="KW-0677">Repeat</keyword>
<dbReference type="CDD" id="cd17731">
    <property type="entry name" value="BRCT_TopBP1_rpt2_like"/>
    <property type="match status" value="1"/>
</dbReference>
<dbReference type="PROSITE" id="PS50172">
    <property type="entry name" value="BRCT"/>
    <property type="match status" value="3"/>
</dbReference>
<feature type="region of interest" description="Disordered" evidence="2">
    <location>
        <begin position="242"/>
        <end position="283"/>
    </location>
</feature>
<feature type="region of interest" description="Disordered" evidence="2">
    <location>
        <begin position="563"/>
        <end position="583"/>
    </location>
</feature>
<evidence type="ECO:0000259" key="3">
    <source>
        <dbReference type="PROSITE" id="PS50172"/>
    </source>
</evidence>
<evidence type="ECO:0000313" key="4">
    <source>
        <dbReference type="EMBL" id="KAK9857161.1"/>
    </source>
</evidence>
<dbReference type="SMART" id="SM00292">
    <property type="entry name" value="BRCT"/>
    <property type="match status" value="3"/>
</dbReference>
<dbReference type="InterPro" id="IPR036420">
    <property type="entry name" value="BRCT_dom_sf"/>
</dbReference>
<dbReference type="InterPro" id="IPR059215">
    <property type="entry name" value="BRCT2_TopBP1-like"/>
</dbReference>
<feature type="region of interest" description="Disordered" evidence="2">
    <location>
        <begin position="491"/>
        <end position="512"/>
    </location>
</feature>